<gene>
    <name evidence="1" type="ORF">HNR07_006794</name>
</gene>
<name>A0A840WVV9_9ACTN</name>
<sequence>MTVTGYQLHPSEVIRRLRAEFPDFLICELSGELGNPCFTATSTRANVNGQPELIVTANPDELRRVFTVLGTGGIKSGEDGDRG</sequence>
<comment type="caution">
    <text evidence="1">The sequence shown here is derived from an EMBL/GenBank/DDBJ whole genome shotgun (WGS) entry which is preliminary data.</text>
</comment>
<proteinExistence type="predicted"/>
<keyword evidence="2" id="KW-1185">Reference proteome</keyword>
<dbReference type="RefSeq" id="WP_184370867.1">
    <property type="nucleotide sequence ID" value="NZ_BAAAKM010000037.1"/>
</dbReference>
<protein>
    <submittedName>
        <fullName evidence="1">Uncharacterized protein</fullName>
    </submittedName>
</protein>
<dbReference type="AlphaFoldDB" id="A0A840WVV9"/>
<dbReference type="EMBL" id="JACHDO010000001">
    <property type="protein sequence ID" value="MBB5495657.1"/>
    <property type="molecule type" value="Genomic_DNA"/>
</dbReference>
<dbReference type="Proteomes" id="UP000579647">
    <property type="component" value="Unassembled WGS sequence"/>
</dbReference>
<reference evidence="1 2" key="1">
    <citation type="submission" date="2020-08" db="EMBL/GenBank/DDBJ databases">
        <title>Sequencing the genomes of 1000 actinobacteria strains.</title>
        <authorList>
            <person name="Klenk H.-P."/>
        </authorList>
    </citation>
    <scope>NUCLEOTIDE SEQUENCE [LARGE SCALE GENOMIC DNA]</scope>
    <source>
        <strain evidence="1 2">DSM 44598</strain>
    </source>
</reference>
<organism evidence="1 2">
    <name type="scientific">Nocardiopsis metallicus</name>
    <dbReference type="NCBI Taxonomy" id="179819"/>
    <lineage>
        <taxon>Bacteria</taxon>
        <taxon>Bacillati</taxon>
        <taxon>Actinomycetota</taxon>
        <taxon>Actinomycetes</taxon>
        <taxon>Streptosporangiales</taxon>
        <taxon>Nocardiopsidaceae</taxon>
        <taxon>Nocardiopsis</taxon>
    </lineage>
</organism>
<evidence type="ECO:0000313" key="1">
    <source>
        <dbReference type="EMBL" id="MBB5495657.1"/>
    </source>
</evidence>
<accession>A0A840WVV9</accession>
<evidence type="ECO:0000313" key="2">
    <source>
        <dbReference type="Proteomes" id="UP000579647"/>
    </source>
</evidence>